<protein>
    <submittedName>
        <fullName evidence="1">Uncharacterized protein</fullName>
    </submittedName>
</protein>
<evidence type="ECO:0000313" key="1">
    <source>
        <dbReference type="EMBL" id="MPN46915.1"/>
    </source>
</evidence>
<proteinExistence type="predicted"/>
<name>A0A645I6H1_9ZZZZ</name>
<organism evidence="1">
    <name type="scientific">bioreactor metagenome</name>
    <dbReference type="NCBI Taxonomy" id="1076179"/>
    <lineage>
        <taxon>unclassified sequences</taxon>
        <taxon>metagenomes</taxon>
        <taxon>ecological metagenomes</taxon>
    </lineage>
</organism>
<accession>A0A645I6H1</accession>
<dbReference type="EMBL" id="VSSQ01107976">
    <property type="protein sequence ID" value="MPN46915.1"/>
    <property type="molecule type" value="Genomic_DNA"/>
</dbReference>
<reference evidence="1" key="1">
    <citation type="submission" date="2019-08" db="EMBL/GenBank/DDBJ databases">
        <authorList>
            <person name="Kucharzyk K."/>
            <person name="Murdoch R.W."/>
            <person name="Higgins S."/>
            <person name="Loffler F."/>
        </authorList>
    </citation>
    <scope>NUCLEOTIDE SEQUENCE</scope>
</reference>
<sequence length="53" mass="5360">MQAGQVAVGEVQQVVEGEALGELAELVAPGRADQAVEALPEVGVGGLRGDFLE</sequence>
<gene>
    <name evidence="1" type="ORF">SDC9_194514</name>
</gene>
<dbReference type="AlphaFoldDB" id="A0A645I6H1"/>
<comment type="caution">
    <text evidence="1">The sequence shown here is derived from an EMBL/GenBank/DDBJ whole genome shotgun (WGS) entry which is preliminary data.</text>
</comment>